<gene>
    <name evidence="2" type="ORF">BJ508DRAFT_311135</name>
</gene>
<dbReference type="Proteomes" id="UP000275078">
    <property type="component" value="Unassembled WGS sequence"/>
</dbReference>
<name>A0A3N4HRG5_ASCIM</name>
<proteinExistence type="predicted"/>
<evidence type="ECO:0000313" key="2">
    <source>
        <dbReference type="EMBL" id="RPA76412.1"/>
    </source>
</evidence>
<sequence>MVHLGWKAATKSGLRDDRSRLLTECGPTLADSSFSGGRGLPWPVISLAEAPSSTPSRLRFPFLNNLRLGIDKRRGRRTNFKHYPRHDADIDTDLLGKDRTIQSFSSNPQKDGKEGSSGSISTPNSTLNEQGQRRKLASITVIVGKCLLSNLGVKYRATGPDGNVVVTTNEPVVGCAPTNQVNKVEKRRI</sequence>
<evidence type="ECO:0000256" key="1">
    <source>
        <dbReference type="SAM" id="MobiDB-lite"/>
    </source>
</evidence>
<protein>
    <submittedName>
        <fullName evidence="2">Uncharacterized protein</fullName>
    </submittedName>
</protein>
<reference evidence="2 3" key="1">
    <citation type="journal article" date="2018" name="Nat. Ecol. Evol.">
        <title>Pezizomycetes genomes reveal the molecular basis of ectomycorrhizal truffle lifestyle.</title>
        <authorList>
            <person name="Murat C."/>
            <person name="Payen T."/>
            <person name="Noel B."/>
            <person name="Kuo A."/>
            <person name="Morin E."/>
            <person name="Chen J."/>
            <person name="Kohler A."/>
            <person name="Krizsan K."/>
            <person name="Balestrini R."/>
            <person name="Da Silva C."/>
            <person name="Montanini B."/>
            <person name="Hainaut M."/>
            <person name="Levati E."/>
            <person name="Barry K.W."/>
            <person name="Belfiori B."/>
            <person name="Cichocki N."/>
            <person name="Clum A."/>
            <person name="Dockter R.B."/>
            <person name="Fauchery L."/>
            <person name="Guy J."/>
            <person name="Iotti M."/>
            <person name="Le Tacon F."/>
            <person name="Lindquist E.A."/>
            <person name="Lipzen A."/>
            <person name="Malagnac F."/>
            <person name="Mello A."/>
            <person name="Molinier V."/>
            <person name="Miyauchi S."/>
            <person name="Poulain J."/>
            <person name="Riccioni C."/>
            <person name="Rubini A."/>
            <person name="Sitrit Y."/>
            <person name="Splivallo R."/>
            <person name="Traeger S."/>
            <person name="Wang M."/>
            <person name="Zifcakova L."/>
            <person name="Wipf D."/>
            <person name="Zambonelli A."/>
            <person name="Paolocci F."/>
            <person name="Nowrousian M."/>
            <person name="Ottonello S."/>
            <person name="Baldrian P."/>
            <person name="Spatafora J.W."/>
            <person name="Henrissat B."/>
            <person name="Nagy L.G."/>
            <person name="Aury J.M."/>
            <person name="Wincker P."/>
            <person name="Grigoriev I.V."/>
            <person name="Bonfante P."/>
            <person name="Martin F.M."/>
        </authorList>
    </citation>
    <scope>NUCLEOTIDE SEQUENCE [LARGE SCALE GENOMIC DNA]</scope>
    <source>
        <strain evidence="2 3">RN42</strain>
    </source>
</reference>
<organism evidence="2 3">
    <name type="scientific">Ascobolus immersus RN42</name>
    <dbReference type="NCBI Taxonomy" id="1160509"/>
    <lineage>
        <taxon>Eukaryota</taxon>
        <taxon>Fungi</taxon>
        <taxon>Dikarya</taxon>
        <taxon>Ascomycota</taxon>
        <taxon>Pezizomycotina</taxon>
        <taxon>Pezizomycetes</taxon>
        <taxon>Pezizales</taxon>
        <taxon>Ascobolaceae</taxon>
        <taxon>Ascobolus</taxon>
    </lineage>
</organism>
<dbReference type="AlphaFoldDB" id="A0A3N4HRG5"/>
<feature type="region of interest" description="Disordered" evidence="1">
    <location>
        <begin position="102"/>
        <end position="133"/>
    </location>
</feature>
<dbReference type="EMBL" id="ML119745">
    <property type="protein sequence ID" value="RPA76412.1"/>
    <property type="molecule type" value="Genomic_DNA"/>
</dbReference>
<feature type="compositionally biased region" description="Polar residues" evidence="1">
    <location>
        <begin position="116"/>
        <end position="130"/>
    </location>
</feature>
<evidence type="ECO:0000313" key="3">
    <source>
        <dbReference type="Proteomes" id="UP000275078"/>
    </source>
</evidence>
<accession>A0A3N4HRG5</accession>
<keyword evidence="3" id="KW-1185">Reference proteome</keyword>